<dbReference type="SUPFAM" id="SSF160246">
    <property type="entry name" value="EspE N-terminal domain-like"/>
    <property type="match status" value="1"/>
</dbReference>
<dbReference type="InterPro" id="IPR050321">
    <property type="entry name" value="Glycosyltr_2/OpgH_subfam"/>
</dbReference>
<feature type="transmembrane region" description="Helical" evidence="8">
    <location>
        <begin position="361"/>
        <end position="381"/>
    </location>
</feature>
<dbReference type="InterPro" id="IPR037257">
    <property type="entry name" value="T2SS_E_N_sf"/>
</dbReference>
<keyword evidence="5 8" id="KW-0812">Transmembrane</keyword>
<name>A0ABT7SUL2_9ALTE</name>
<keyword evidence="6 8" id="KW-1133">Transmembrane helix</keyword>
<evidence type="ECO:0000256" key="5">
    <source>
        <dbReference type="ARBA" id="ARBA00022692"/>
    </source>
</evidence>
<comment type="caution">
    <text evidence="11">The sequence shown here is derived from an EMBL/GenBank/DDBJ whole genome shotgun (WGS) entry which is preliminary data.</text>
</comment>
<evidence type="ECO:0000256" key="7">
    <source>
        <dbReference type="ARBA" id="ARBA00023136"/>
    </source>
</evidence>
<proteinExistence type="predicted"/>
<keyword evidence="7 8" id="KW-0472">Membrane</keyword>
<feature type="domain" description="Type II secretion system protein GspE N-terminal" evidence="9">
    <location>
        <begin position="544"/>
        <end position="625"/>
    </location>
</feature>
<dbReference type="GO" id="GO:0016740">
    <property type="term" value="F:transferase activity"/>
    <property type="evidence" value="ECO:0007669"/>
    <property type="project" value="UniProtKB-KW"/>
</dbReference>
<evidence type="ECO:0000256" key="1">
    <source>
        <dbReference type="ARBA" id="ARBA00004141"/>
    </source>
</evidence>
<evidence type="ECO:0000256" key="6">
    <source>
        <dbReference type="ARBA" id="ARBA00022989"/>
    </source>
</evidence>
<dbReference type="Gene3D" id="3.90.550.10">
    <property type="entry name" value="Spore Coat Polysaccharide Biosynthesis Protein SpsA, Chain A"/>
    <property type="match status" value="1"/>
</dbReference>
<evidence type="ECO:0000256" key="2">
    <source>
        <dbReference type="ARBA" id="ARBA00004881"/>
    </source>
</evidence>
<comment type="pathway">
    <text evidence="2">Glycan metabolism.</text>
</comment>
<keyword evidence="3" id="KW-0328">Glycosyltransferase</keyword>
<evidence type="ECO:0000313" key="12">
    <source>
        <dbReference type="Proteomes" id="UP001234343"/>
    </source>
</evidence>
<evidence type="ECO:0000313" key="11">
    <source>
        <dbReference type="EMBL" id="MDM7859885.1"/>
    </source>
</evidence>
<accession>A0ABT7SUL2</accession>
<dbReference type="Gene3D" id="3.30.300.160">
    <property type="entry name" value="Type II secretion system, protein E, N-terminal domain"/>
    <property type="match status" value="1"/>
</dbReference>
<evidence type="ECO:0000256" key="3">
    <source>
        <dbReference type="ARBA" id="ARBA00022676"/>
    </source>
</evidence>
<feature type="domain" description="Glycosyltransferase 2-like" evidence="10">
    <location>
        <begin position="164"/>
        <end position="381"/>
    </location>
</feature>
<sequence>MTFIELFTDYLYVLRYIALGLMVIMLIFAIDDLFIDIYYWTRRLWRALVVYRKREPFNEQALLKLKEKPLAIMIPAWQEVGVVGKMAELAASELDYENYQIFVGSYPNDTATQADVDAVCQRFPNVHKVVCARPGPTSKADCLNNVIASILSFEDRTRVKFAGFIMHDAEDVVSAMELRLFNHLLERKDLIQLPVYPFSKGPWHFTAGHYLDEFSEMHGKDMVVRESLVGQVPSAGVGTCFSRRAILKLTEEGDGLPFDVQSLTEDYDIGFRMKQWGMEEIFVHFSVSDDKYAPFAESSRSRSEAGGNVVCVREYFPETLTTSVRQKSRWIVGIVFQGMQIHKWSSNWKLNYFLWRDRKGVIAHFVSFFATIIAIHVIGLMIYDALDKDGYRFMSLFKDDYLSILLVQVNFVFFLNRIFQRMIFVRRYYGIVQALVSPLRLLWGNLINFLANLRAIKQVIEQGGNPKRVAWDKTEHVYPTVSDRSLGLSVGRILTANGIISEAQLQQALEQRAADEKLGQTLLRLEHISSDQLGQTLAEQASVDFEHVDPFSVSDDIIQLVPARVALRYRVFPIRLDNGRLIVASENRQSPVAIASLERQLEQQVSYVICQAGAVTLGLRFHYQQIAEADPRPVLDKYAGQLSAEQRQRVLDKYYNQQIQFGDALQQVGLIETPIFNQLMFEFDPTGEQKLGDFMVERYVITPEVVEEVLTLQRQRQRSIEHLVEDVTAQGVSV</sequence>
<dbReference type="Proteomes" id="UP001234343">
    <property type="component" value="Unassembled WGS sequence"/>
</dbReference>
<gene>
    <name evidence="11" type="ORF">QTP81_04625</name>
</gene>
<organism evidence="11 12">
    <name type="scientific">Alteromonas arenosi</name>
    <dbReference type="NCBI Taxonomy" id="3055817"/>
    <lineage>
        <taxon>Bacteria</taxon>
        <taxon>Pseudomonadati</taxon>
        <taxon>Pseudomonadota</taxon>
        <taxon>Gammaproteobacteria</taxon>
        <taxon>Alteromonadales</taxon>
        <taxon>Alteromonadaceae</taxon>
        <taxon>Alteromonas/Salinimonas group</taxon>
        <taxon>Alteromonas</taxon>
    </lineage>
</organism>
<dbReference type="PANTHER" id="PTHR43867:SF2">
    <property type="entry name" value="CELLULOSE SYNTHASE CATALYTIC SUBUNIT A [UDP-FORMING]"/>
    <property type="match status" value="1"/>
</dbReference>
<evidence type="ECO:0000256" key="4">
    <source>
        <dbReference type="ARBA" id="ARBA00022679"/>
    </source>
</evidence>
<dbReference type="SUPFAM" id="SSF53448">
    <property type="entry name" value="Nucleotide-diphospho-sugar transferases"/>
    <property type="match status" value="1"/>
</dbReference>
<reference evidence="11 12" key="1">
    <citation type="submission" date="2023-06" db="EMBL/GenBank/DDBJ databases">
        <title>Alteromonas sp. ASW11-36 isolated from intertidal sand.</title>
        <authorList>
            <person name="Li Y."/>
        </authorList>
    </citation>
    <scope>NUCLEOTIDE SEQUENCE [LARGE SCALE GENOMIC DNA]</scope>
    <source>
        <strain evidence="11 12">ASW11-36</strain>
    </source>
</reference>
<evidence type="ECO:0000259" key="9">
    <source>
        <dbReference type="Pfam" id="PF05157"/>
    </source>
</evidence>
<dbReference type="InterPro" id="IPR007831">
    <property type="entry name" value="T2SS_GspE_N"/>
</dbReference>
<dbReference type="InterPro" id="IPR001173">
    <property type="entry name" value="Glyco_trans_2-like"/>
</dbReference>
<dbReference type="NCBIfam" id="NF012033">
    <property type="entry name" value="PRK15489.1"/>
    <property type="match status" value="1"/>
</dbReference>
<keyword evidence="12" id="KW-1185">Reference proteome</keyword>
<evidence type="ECO:0000256" key="8">
    <source>
        <dbReference type="SAM" id="Phobius"/>
    </source>
</evidence>
<keyword evidence="4 11" id="KW-0808">Transferase</keyword>
<dbReference type="InterPro" id="IPR029044">
    <property type="entry name" value="Nucleotide-diphossugar_trans"/>
</dbReference>
<dbReference type="Pfam" id="PF05157">
    <property type="entry name" value="MshEN"/>
    <property type="match status" value="1"/>
</dbReference>
<evidence type="ECO:0000259" key="10">
    <source>
        <dbReference type="Pfam" id="PF13632"/>
    </source>
</evidence>
<dbReference type="Pfam" id="PF13632">
    <property type="entry name" value="Glyco_trans_2_3"/>
    <property type="match status" value="1"/>
</dbReference>
<feature type="transmembrane region" description="Helical" evidence="8">
    <location>
        <begin position="401"/>
        <end position="419"/>
    </location>
</feature>
<protein>
    <submittedName>
        <fullName evidence="11">Glycosyl transferase family protein</fullName>
    </submittedName>
</protein>
<feature type="transmembrane region" description="Helical" evidence="8">
    <location>
        <begin position="12"/>
        <end position="35"/>
    </location>
</feature>
<comment type="subcellular location">
    <subcellularLocation>
        <location evidence="1">Membrane</location>
        <topology evidence="1">Multi-pass membrane protein</topology>
    </subcellularLocation>
</comment>
<dbReference type="EMBL" id="JAUCBP010000006">
    <property type="protein sequence ID" value="MDM7859885.1"/>
    <property type="molecule type" value="Genomic_DNA"/>
</dbReference>
<dbReference type="RefSeq" id="WP_289364068.1">
    <property type="nucleotide sequence ID" value="NZ_JAUCBP010000006.1"/>
</dbReference>
<dbReference type="NCBIfam" id="NF011305">
    <property type="entry name" value="PRK14716.1-3"/>
    <property type="match status" value="1"/>
</dbReference>
<dbReference type="PANTHER" id="PTHR43867">
    <property type="entry name" value="CELLULOSE SYNTHASE CATALYTIC SUBUNIT A [UDP-FORMING]"/>
    <property type="match status" value="1"/>
</dbReference>